<reference evidence="1" key="1">
    <citation type="submission" date="2021-06" db="EMBL/GenBank/DDBJ databases">
        <authorList>
            <person name="Kallberg Y."/>
            <person name="Tangrot J."/>
            <person name="Rosling A."/>
        </authorList>
    </citation>
    <scope>NUCLEOTIDE SEQUENCE</scope>
    <source>
        <strain evidence="1">IN212</strain>
    </source>
</reference>
<organism evidence="1 2">
    <name type="scientific">Racocetra fulgida</name>
    <dbReference type="NCBI Taxonomy" id="60492"/>
    <lineage>
        <taxon>Eukaryota</taxon>
        <taxon>Fungi</taxon>
        <taxon>Fungi incertae sedis</taxon>
        <taxon>Mucoromycota</taxon>
        <taxon>Glomeromycotina</taxon>
        <taxon>Glomeromycetes</taxon>
        <taxon>Diversisporales</taxon>
        <taxon>Gigasporaceae</taxon>
        <taxon>Racocetra</taxon>
    </lineage>
</organism>
<sequence>MDIDIEDTESNNYSDDETKLSLFERGQPTTDAINEISEIFDIYCLESLNLIFKLSIFDEISTTRDYFNRIMQHHSEQTSRISQYQTVELV</sequence>
<keyword evidence="2" id="KW-1185">Reference proteome</keyword>
<accession>A0A9N9AWE7</accession>
<protein>
    <submittedName>
        <fullName evidence="1">16139_t:CDS:1</fullName>
    </submittedName>
</protein>
<evidence type="ECO:0000313" key="2">
    <source>
        <dbReference type="Proteomes" id="UP000789396"/>
    </source>
</evidence>
<proteinExistence type="predicted"/>
<evidence type="ECO:0000313" key="1">
    <source>
        <dbReference type="EMBL" id="CAG8544027.1"/>
    </source>
</evidence>
<name>A0A9N9AWE7_9GLOM</name>
<dbReference type="AlphaFoldDB" id="A0A9N9AWE7"/>
<comment type="caution">
    <text evidence="1">The sequence shown here is derived from an EMBL/GenBank/DDBJ whole genome shotgun (WGS) entry which is preliminary data.</text>
</comment>
<gene>
    <name evidence="1" type="ORF">RFULGI_LOCUS4350</name>
</gene>
<dbReference type="EMBL" id="CAJVPZ010004303">
    <property type="protein sequence ID" value="CAG8544027.1"/>
    <property type="molecule type" value="Genomic_DNA"/>
</dbReference>
<dbReference type="Proteomes" id="UP000789396">
    <property type="component" value="Unassembled WGS sequence"/>
</dbReference>